<name>A0A834C935_ORYME</name>
<organism evidence="2 3">
    <name type="scientific">Oryzias melastigma</name>
    <name type="common">Marine medaka</name>
    <dbReference type="NCBI Taxonomy" id="30732"/>
    <lineage>
        <taxon>Eukaryota</taxon>
        <taxon>Metazoa</taxon>
        <taxon>Chordata</taxon>
        <taxon>Craniata</taxon>
        <taxon>Vertebrata</taxon>
        <taxon>Euteleostomi</taxon>
        <taxon>Actinopterygii</taxon>
        <taxon>Neopterygii</taxon>
        <taxon>Teleostei</taxon>
        <taxon>Neoteleostei</taxon>
        <taxon>Acanthomorphata</taxon>
        <taxon>Ovalentaria</taxon>
        <taxon>Atherinomorphae</taxon>
        <taxon>Beloniformes</taxon>
        <taxon>Adrianichthyidae</taxon>
        <taxon>Oryziinae</taxon>
        <taxon>Oryzias</taxon>
    </lineage>
</organism>
<dbReference type="InterPro" id="IPR031638">
    <property type="entry name" value="Melanoregulin"/>
</dbReference>
<accession>A0A834C935</accession>
<comment type="caution">
    <text evidence="2">The sequence shown here is derived from an EMBL/GenBank/DDBJ whole genome shotgun (WGS) entry which is preliminary data.</text>
</comment>
<dbReference type="GO" id="GO:0030318">
    <property type="term" value="P:melanocyte differentiation"/>
    <property type="evidence" value="ECO:0007669"/>
    <property type="project" value="TreeGrafter"/>
</dbReference>
<gene>
    <name evidence="2" type="ORF">FQA47_020619</name>
</gene>
<dbReference type="AlphaFoldDB" id="A0A834C935"/>
<protein>
    <submittedName>
        <fullName evidence="2">Melanoregulin</fullName>
    </submittedName>
</protein>
<dbReference type="EMBL" id="WKFB01000430">
    <property type="protein sequence ID" value="KAF6723383.1"/>
    <property type="molecule type" value="Genomic_DNA"/>
</dbReference>
<sequence>MHCRRCRVSPTGFYRQTLMDNVIGSQDGSHSGLDDGGTGWIYCAETPFSWTCLGSVPVLVESVQLFCVEMGASFTLRCCQCCLSSREEKKAILRLNRTLTSRRAEQLTSESSDSDNEEDSLFGPPSSKNSRRGQRRPSDPWAASDSLVDSCSSRGSEKELQAFLSMRDEADQATEEWEKLNYDIYTLRCTRREVRSRWKKILLQLGYECEVESLLDVNKQSSFRRDREHLKEAQELLKQLLDHSSLFPPGTQNRSRYLHVMDRLVSLDSAEDFIRLAKEKYPKKDG</sequence>
<reference evidence="2" key="1">
    <citation type="journal article" name="BMC Genomics">
        <title>Long-read sequencing and de novo genome assembly of marine medaka (Oryzias melastigma).</title>
        <authorList>
            <person name="Liang P."/>
            <person name="Saqib H.S.A."/>
            <person name="Ni X."/>
            <person name="Shen Y."/>
        </authorList>
    </citation>
    <scope>NUCLEOTIDE SEQUENCE</scope>
    <source>
        <strain evidence="2">Bigg-433</strain>
    </source>
</reference>
<dbReference type="PANTHER" id="PTHR34340:SF3">
    <property type="entry name" value="MELANOREGULIN"/>
    <property type="match status" value="1"/>
</dbReference>
<dbReference type="Proteomes" id="UP000646548">
    <property type="component" value="Unassembled WGS sequence"/>
</dbReference>
<proteinExistence type="predicted"/>
<dbReference type="Pfam" id="PF15812">
    <property type="entry name" value="MREG"/>
    <property type="match status" value="1"/>
</dbReference>
<feature type="region of interest" description="Disordered" evidence="1">
    <location>
        <begin position="104"/>
        <end position="153"/>
    </location>
</feature>
<evidence type="ECO:0000313" key="2">
    <source>
        <dbReference type="EMBL" id="KAF6723383.1"/>
    </source>
</evidence>
<evidence type="ECO:0000256" key="1">
    <source>
        <dbReference type="SAM" id="MobiDB-lite"/>
    </source>
</evidence>
<dbReference type="GO" id="GO:0042470">
    <property type="term" value="C:melanosome"/>
    <property type="evidence" value="ECO:0007669"/>
    <property type="project" value="InterPro"/>
</dbReference>
<dbReference type="PANTHER" id="PTHR34340">
    <property type="entry name" value="MELANOREGULIN"/>
    <property type="match status" value="1"/>
</dbReference>
<evidence type="ECO:0000313" key="3">
    <source>
        <dbReference type="Proteomes" id="UP000646548"/>
    </source>
</evidence>
<dbReference type="GO" id="GO:0032402">
    <property type="term" value="P:melanosome transport"/>
    <property type="evidence" value="ECO:0007669"/>
    <property type="project" value="InterPro"/>
</dbReference>